<dbReference type="Proteomes" id="UP000007752">
    <property type="component" value="Chromosome 12"/>
</dbReference>
<feature type="compositionally biased region" description="Acidic residues" evidence="1">
    <location>
        <begin position="36"/>
        <end position="46"/>
    </location>
</feature>
<reference evidence="3" key="2">
    <citation type="submission" date="2008-12" db="EMBL/GenBank/DDBJ databases">
        <title>Improved gene annotation of the rice (Oryza sativa) genomes.</title>
        <authorList>
            <person name="Wang J."/>
            <person name="Li R."/>
            <person name="Fan W."/>
            <person name="Huang Q."/>
            <person name="Zhang J."/>
            <person name="Zhou Y."/>
            <person name="Hu Y."/>
            <person name="Zi S."/>
            <person name="Li J."/>
            <person name="Ni P."/>
            <person name="Zheng H."/>
            <person name="Zhang Y."/>
            <person name="Zhao M."/>
            <person name="Hao Q."/>
            <person name="McDermott J."/>
            <person name="Samudrala R."/>
            <person name="Kristiansen K."/>
            <person name="Wong G.K.-S."/>
        </authorList>
    </citation>
    <scope>NUCLEOTIDE SEQUENCE</scope>
</reference>
<evidence type="ECO:0000256" key="1">
    <source>
        <dbReference type="SAM" id="MobiDB-lite"/>
    </source>
</evidence>
<dbReference type="EMBL" id="CM000149">
    <property type="protein sequence ID" value="EEE52944.1"/>
    <property type="molecule type" value="Genomic_DNA"/>
</dbReference>
<feature type="compositionally biased region" description="Basic and acidic residues" evidence="1">
    <location>
        <begin position="7"/>
        <end position="18"/>
    </location>
</feature>
<dbReference type="AlphaFoldDB" id="B9GCD7"/>
<evidence type="ECO:0000259" key="2">
    <source>
        <dbReference type="Pfam" id="PF20241"/>
    </source>
</evidence>
<dbReference type="Pfam" id="PF20241">
    <property type="entry name" value="DUF6598"/>
    <property type="match status" value="1"/>
</dbReference>
<feature type="region of interest" description="Disordered" evidence="1">
    <location>
        <begin position="1"/>
        <end position="60"/>
    </location>
</feature>
<accession>B9GCD7</accession>
<feature type="domain" description="DUF6598" evidence="2">
    <location>
        <begin position="136"/>
        <end position="312"/>
    </location>
</feature>
<protein>
    <recommendedName>
        <fullName evidence="2">DUF6598 domain-containing protein</fullName>
    </recommendedName>
</protein>
<evidence type="ECO:0000313" key="3">
    <source>
        <dbReference type="EMBL" id="EEE52944.1"/>
    </source>
</evidence>
<proteinExistence type="predicted"/>
<sequence length="580" mass="65748">MEGGGSDCRRPASDDHEGTAVASLPSSRKRKAAKDLEEEEEDLQPEEEARPPAPPAKGRSCLPAACHEDGIIPAFVIPGSKHRDGSIYRTDAHYWHGLYHLDDTSETRLEPMTPSYSEQDCRPCVTDCQWHIGCSMMQIFSLELAEISNFATGAAGAGAIQLYGFMAARDLLDPLRNYVFNRTRDDPFTIRDVSYPFIQMTGPKRGITMNSRVMIEYDLRIKRGENEQDDLVLIDGAATFSEITNFIPYIYRIHGDCGMAVDITLAHFILAIEATLQVVNEMWASWELPEGSISAGAVLNCKLYDFCGEERDLSEMDAAHLIREFDITELDKVIKEAKLNLAPGPYGFPAQFYRQFWPQLRQGLFKMLQLLHDEELDLRRLNFGAITLIPKIPSPTSIKQFRSVYGLNGSLNQKRQYPNRAGPTPLPWGIDSPTNADDTVIFIPYLAVTKFLLYCFEDMSGLKINYDKGKVLPNEVSSFTHQSTKEGLLARWRWSGKTLGNEWLKSLTDEEDMMLWPFEKNKCFSTKSCYKMLNFHGVKDMRGLDIWQEPMPQKWSRSMRKGEEAQAESMAVKILEVTLV</sequence>
<organism evidence="3">
    <name type="scientific">Oryza sativa subsp. japonica</name>
    <name type="common">Rice</name>
    <dbReference type="NCBI Taxonomy" id="39947"/>
    <lineage>
        <taxon>Eukaryota</taxon>
        <taxon>Viridiplantae</taxon>
        <taxon>Streptophyta</taxon>
        <taxon>Embryophyta</taxon>
        <taxon>Tracheophyta</taxon>
        <taxon>Spermatophyta</taxon>
        <taxon>Magnoliopsida</taxon>
        <taxon>Liliopsida</taxon>
        <taxon>Poales</taxon>
        <taxon>Poaceae</taxon>
        <taxon>BOP clade</taxon>
        <taxon>Oryzoideae</taxon>
        <taxon>Oryzeae</taxon>
        <taxon>Oryzinae</taxon>
        <taxon>Oryza</taxon>
        <taxon>Oryza sativa</taxon>
    </lineage>
</organism>
<gene>
    <name evidence="3" type="ORF">OsJ_35576</name>
</gene>
<reference evidence="3" key="1">
    <citation type="journal article" date="2005" name="PLoS Biol.">
        <title>The genomes of Oryza sativa: a history of duplications.</title>
        <authorList>
            <person name="Yu J."/>
            <person name="Wang J."/>
            <person name="Lin W."/>
            <person name="Li S."/>
            <person name="Li H."/>
            <person name="Zhou J."/>
            <person name="Ni P."/>
            <person name="Dong W."/>
            <person name="Hu S."/>
            <person name="Zeng C."/>
            <person name="Zhang J."/>
            <person name="Zhang Y."/>
            <person name="Li R."/>
            <person name="Xu Z."/>
            <person name="Li S."/>
            <person name="Li X."/>
            <person name="Zheng H."/>
            <person name="Cong L."/>
            <person name="Lin L."/>
            <person name="Yin J."/>
            <person name="Geng J."/>
            <person name="Li G."/>
            <person name="Shi J."/>
            <person name="Liu J."/>
            <person name="Lv H."/>
            <person name="Li J."/>
            <person name="Wang J."/>
            <person name="Deng Y."/>
            <person name="Ran L."/>
            <person name="Shi X."/>
            <person name="Wang X."/>
            <person name="Wu Q."/>
            <person name="Li C."/>
            <person name="Ren X."/>
            <person name="Wang J."/>
            <person name="Wang X."/>
            <person name="Li D."/>
            <person name="Liu D."/>
            <person name="Zhang X."/>
            <person name="Ji Z."/>
            <person name="Zhao W."/>
            <person name="Sun Y."/>
            <person name="Zhang Z."/>
            <person name="Bao J."/>
            <person name="Han Y."/>
            <person name="Dong L."/>
            <person name="Ji J."/>
            <person name="Chen P."/>
            <person name="Wu S."/>
            <person name="Liu J."/>
            <person name="Xiao Y."/>
            <person name="Bu D."/>
            <person name="Tan J."/>
            <person name="Yang L."/>
            <person name="Ye C."/>
            <person name="Zhang J."/>
            <person name="Xu J."/>
            <person name="Zhou Y."/>
            <person name="Yu Y."/>
            <person name="Zhang B."/>
            <person name="Zhuang S."/>
            <person name="Wei H."/>
            <person name="Liu B."/>
            <person name="Lei M."/>
            <person name="Yu H."/>
            <person name="Li Y."/>
            <person name="Xu H."/>
            <person name="Wei S."/>
            <person name="He X."/>
            <person name="Fang L."/>
            <person name="Zhang Z."/>
            <person name="Zhang Y."/>
            <person name="Huang X."/>
            <person name="Su Z."/>
            <person name="Tong W."/>
            <person name="Li J."/>
            <person name="Tong Z."/>
            <person name="Li S."/>
            <person name="Ye J."/>
            <person name="Wang L."/>
            <person name="Fang L."/>
            <person name="Lei T."/>
            <person name="Chen C."/>
            <person name="Chen H."/>
            <person name="Xu Z."/>
            <person name="Li H."/>
            <person name="Huang H."/>
            <person name="Zhang F."/>
            <person name="Xu H."/>
            <person name="Li N."/>
            <person name="Zhao C."/>
            <person name="Li S."/>
            <person name="Dong L."/>
            <person name="Huang Y."/>
            <person name="Li L."/>
            <person name="Xi Y."/>
            <person name="Qi Q."/>
            <person name="Li W."/>
            <person name="Zhang B."/>
            <person name="Hu W."/>
            <person name="Zhang Y."/>
            <person name="Tian X."/>
            <person name="Jiao Y."/>
            <person name="Liang X."/>
            <person name="Jin J."/>
            <person name="Gao L."/>
            <person name="Zheng W."/>
            <person name="Hao B."/>
            <person name="Liu S."/>
            <person name="Wang W."/>
            <person name="Yuan L."/>
            <person name="Cao M."/>
            <person name="McDermott J."/>
            <person name="Samudrala R."/>
            <person name="Wang J."/>
            <person name="Wong G.K."/>
            <person name="Yang H."/>
        </authorList>
    </citation>
    <scope>NUCLEOTIDE SEQUENCE [LARGE SCALE GENOMIC DNA]</scope>
</reference>
<dbReference type="InterPro" id="IPR046533">
    <property type="entry name" value="DUF6598"/>
</dbReference>
<dbReference type="PANTHER" id="PTHR33065">
    <property type="entry name" value="OS07G0486400 PROTEIN"/>
    <property type="match status" value="1"/>
</dbReference>
<name>B9GCD7_ORYSJ</name>
<dbReference type="PANTHER" id="PTHR33065:SF19">
    <property type="entry name" value="OS11G0130700 PROTEIN"/>
    <property type="match status" value="1"/>
</dbReference>